<dbReference type="RefSeq" id="WP_209144657.1">
    <property type="nucleotide sequence ID" value="NZ_JAGHKO010000024.1"/>
</dbReference>
<keyword evidence="3" id="KW-1185">Reference proteome</keyword>
<reference evidence="2 3" key="1">
    <citation type="submission" date="2021-03" db="EMBL/GenBank/DDBJ databases">
        <title>Assistant Professor.</title>
        <authorList>
            <person name="Huq M.A."/>
        </authorList>
    </citation>
    <scope>NUCLEOTIDE SEQUENCE [LARGE SCALE GENOMIC DNA]</scope>
    <source>
        <strain evidence="2 3">MAH-29</strain>
    </source>
</reference>
<keyword evidence="1" id="KW-1133">Transmembrane helix</keyword>
<protein>
    <recommendedName>
        <fullName evidence="4">DUF2892 domain-containing protein</fullName>
    </recommendedName>
</protein>
<keyword evidence="1" id="KW-0812">Transmembrane</keyword>
<accession>A0ABS3Z717</accession>
<dbReference type="Proteomes" id="UP000677244">
    <property type="component" value="Unassembled WGS sequence"/>
</dbReference>
<evidence type="ECO:0000313" key="2">
    <source>
        <dbReference type="EMBL" id="MBO9205256.1"/>
    </source>
</evidence>
<keyword evidence="1" id="KW-0472">Membrane</keyword>
<evidence type="ECO:0000256" key="1">
    <source>
        <dbReference type="SAM" id="Phobius"/>
    </source>
</evidence>
<feature type="transmembrane region" description="Helical" evidence="1">
    <location>
        <begin position="7"/>
        <end position="28"/>
    </location>
</feature>
<organism evidence="2 3">
    <name type="scientific">Niastella soli</name>
    <dbReference type="NCBI Taxonomy" id="2821487"/>
    <lineage>
        <taxon>Bacteria</taxon>
        <taxon>Pseudomonadati</taxon>
        <taxon>Bacteroidota</taxon>
        <taxon>Chitinophagia</taxon>
        <taxon>Chitinophagales</taxon>
        <taxon>Chitinophagaceae</taxon>
        <taxon>Niastella</taxon>
    </lineage>
</organism>
<evidence type="ECO:0008006" key="4">
    <source>
        <dbReference type="Google" id="ProtNLM"/>
    </source>
</evidence>
<gene>
    <name evidence="2" type="ORF">J7I42_33520</name>
</gene>
<evidence type="ECO:0000313" key="3">
    <source>
        <dbReference type="Proteomes" id="UP000677244"/>
    </source>
</evidence>
<sequence length="65" mass="7561">MNKNVKMIIWFSRLLRWLLGILFISTGFTYVKEGGWPAILFGTLILITGFFKPKRCIGDCKTDQY</sequence>
<proteinExistence type="predicted"/>
<feature type="transmembrane region" description="Helical" evidence="1">
    <location>
        <begin position="34"/>
        <end position="51"/>
    </location>
</feature>
<comment type="caution">
    <text evidence="2">The sequence shown here is derived from an EMBL/GenBank/DDBJ whole genome shotgun (WGS) entry which is preliminary data.</text>
</comment>
<dbReference type="EMBL" id="JAGHKO010000024">
    <property type="protein sequence ID" value="MBO9205256.1"/>
    <property type="molecule type" value="Genomic_DNA"/>
</dbReference>
<name>A0ABS3Z717_9BACT</name>